<feature type="coiled-coil region" evidence="1">
    <location>
        <begin position="40"/>
        <end position="67"/>
    </location>
</feature>
<dbReference type="Proteomes" id="UP001153269">
    <property type="component" value="Unassembled WGS sequence"/>
</dbReference>
<dbReference type="AlphaFoldDB" id="A0A9N7UBM5"/>
<keyword evidence="4" id="KW-1185">Reference proteome</keyword>
<sequence length="149" mass="17436">MALGHNNLELLTMLRANQREVHPRENKCKTEVNSLECHSVKSEQAEKEACYEERRKLENLLTDTEEKRVPEQEDAINNMRKMDGYFLRRIQTVSNMSSERRKPASKKRKNTAEKCAAKQEDSFNQASKMAENTELLIVQYTELQVRFIS</sequence>
<evidence type="ECO:0000313" key="3">
    <source>
        <dbReference type="EMBL" id="CAB1428708.1"/>
    </source>
</evidence>
<feature type="compositionally biased region" description="Basic and acidic residues" evidence="2">
    <location>
        <begin position="110"/>
        <end position="120"/>
    </location>
</feature>
<comment type="caution">
    <text evidence="3">The sequence shown here is derived from an EMBL/GenBank/DDBJ whole genome shotgun (WGS) entry which is preliminary data.</text>
</comment>
<name>A0A9N7UBM5_PLEPL</name>
<protein>
    <submittedName>
        <fullName evidence="3">Uncharacterized protein</fullName>
    </submittedName>
</protein>
<proteinExistence type="predicted"/>
<organism evidence="3 4">
    <name type="scientific">Pleuronectes platessa</name>
    <name type="common">European plaice</name>
    <dbReference type="NCBI Taxonomy" id="8262"/>
    <lineage>
        <taxon>Eukaryota</taxon>
        <taxon>Metazoa</taxon>
        <taxon>Chordata</taxon>
        <taxon>Craniata</taxon>
        <taxon>Vertebrata</taxon>
        <taxon>Euteleostomi</taxon>
        <taxon>Actinopterygii</taxon>
        <taxon>Neopterygii</taxon>
        <taxon>Teleostei</taxon>
        <taxon>Neoteleostei</taxon>
        <taxon>Acanthomorphata</taxon>
        <taxon>Carangaria</taxon>
        <taxon>Pleuronectiformes</taxon>
        <taxon>Pleuronectoidei</taxon>
        <taxon>Pleuronectidae</taxon>
        <taxon>Pleuronectes</taxon>
    </lineage>
</organism>
<reference evidence="3" key="1">
    <citation type="submission" date="2020-03" db="EMBL/GenBank/DDBJ databases">
        <authorList>
            <person name="Weist P."/>
        </authorList>
    </citation>
    <scope>NUCLEOTIDE SEQUENCE</scope>
</reference>
<keyword evidence="1" id="KW-0175">Coiled coil</keyword>
<evidence type="ECO:0000256" key="2">
    <source>
        <dbReference type="SAM" id="MobiDB-lite"/>
    </source>
</evidence>
<feature type="region of interest" description="Disordered" evidence="2">
    <location>
        <begin position="92"/>
        <end position="120"/>
    </location>
</feature>
<evidence type="ECO:0000313" key="4">
    <source>
        <dbReference type="Proteomes" id="UP001153269"/>
    </source>
</evidence>
<dbReference type="EMBL" id="CADEAL010001081">
    <property type="protein sequence ID" value="CAB1428708.1"/>
    <property type="molecule type" value="Genomic_DNA"/>
</dbReference>
<accession>A0A9N7UBM5</accession>
<evidence type="ECO:0000256" key="1">
    <source>
        <dbReference type="SAM" id="Coils"/>
    </source>
</evidence>
<gene>
    <name evidence="3" type="ORF">PLEPLA_LOCUS16682</name>
</gene>